<evidence type="ECO:0000256" key="5">
    <source>
        <dbReference type="ARBA" id="ARBA00022692"/>
    </source>
</evidence>
<keyword evidence="2 11" id="KW-0813">Transport</keyword>
<comment type="caution">
    <text evidence="17">The sequence shown here is derived from an EMBL/GenBank/DDBJ whole genome shotgun (WGS) entry which is preliminary data.</text>
</comment>
<feature type="region of interest" description="Disordered" evidence="13">
    <location>
        <begin position="257"/>
        <end position="277"/>
    </location>
</feature>
<evidence type="ECO:0000313" key="18">
    <source>
        <dbReference type="Proteomes" id="UP000248014"/>
    </source>
</evidence>
<dbReference type="Gene3D" id="2.40.170.20">
    <property type="entry name" value="TonB-dependent receptor, beta-barrel domain"/>
    <property type="match status" value="1"/>
</dbReference>
<protein>
    <submittedName>
        <fullName evidence="17">Iron complex outermembrane receptor protein</fullName>
    </submittedName>
</protein>
<evidence type="ECO:0000256" key="14">
    <source>
        <dbReference type="SAM" id="SignalP"/>
    </source>
</evidence>
<evidence type="ECO:0000256" key="9">
    <source>
        <dbReference type="ARBA" id="ARBA00023136"/>
    </source>
</evidence>
<keyword evidence="3 11" id="KW-1134">Transmembrane beta strand</keyword>
<reference evidence="17 18" key="1">
    <citation type="submission" date="2018-05" db="EMBL/GenBank/DDBJ databases">
        <title>Genomic Encyclopedia of Type Strains, Phase IV (KMG-IV): sequencing the most valuable type-strain genomes for metagenomic binning, comparative biology and taxonomic classification.</title>
        <authorList>
            <person name="Goeker M."/>
        </authorList>
    </citation>
    <scope>NUCLEOTIDE SEQUENCE [LARGE SCALE GENOMIC DNA]</scope>
    <source>
        <strain evidence="17 18">DSM 3183</strain>
    </source>
</reference>
<dbReference type="GO" id="GO:0006826">
    <property type="term" value="P:iron ion transport"/>
    <property type="evidence" value="ECO:0007669"/>
    <property type="project" value="UniProtKB-KW"/>
</dbReference>
<dbReference type="InterPro" id="IPR012910">
    <property type="entry name" value="Plug_dom"/>
</dbReference>
<dbReference type="InterPro" id="IPR039426">
    <property type="entry name" value="TonB-dep_rcpt-like"/>
</dbReference>
<keyword evidence="18" id="KW-1185">Reference proteome</keyword>
<keyword evidence="14" id="KW-0732">Signal</keyword>
<feature type="chain" id="PRO_5016087587" evidence="14">
    <location>
        <begin position="23"/>
        <end position="774"/>
    </location>
</feature>
<evidence type="ECO:0000259" key="16">
    <source>
        <dbReference type="Pfam" id="PF07715"/>
    </source>
</evidence>
<gene>
    <name evidence="17" type="ORF">C7451_11578</name>
</gene>
<keyword evidence="7" id="KW-0406">Ion transport</keyword>
<dbReference type="InterPro" id="IPR036942">
    <property type="entry name" value="Beta-barrel_TonB_sf"/>
</dbReference>
<keyword evidence="10 11" id="KW-0998">Cell outer membrane</keyword>
<feature type="domain" description="TonB-dependent receptor-like beta-barrel" evidence="15">
    <location>
        <begin position="296"/>
        <end position="735"/>
    </location>
</feature>
<evidence type="ECO:0000256" key="1">
    <source>
        <dbReference type="ARBA" id="ARBA00004571"/>
    </source>
</evidence>
<comment type="subcellular location">
    <subcellularLocation>
        <location evidence="1 11">Cell outer membrane</location>
        <topology evidence="1 11">Multi-pass membrane protein</topology>
    </subcellularLocation>
</comment>
<feature type="domain" description="TonB-dependent receptor plug" evidence="16">
    <location>
        <begin position="47"/>
        <end position="155"/>
    </location>
</feature>
<keyword evidence="5 11" id="KW-0812">Transmembrane</keyword>
<evidence type="ECO:0000256" key="2">
    <source>
        <dbReference type="ARBA" id="ARBA00022448"/>
    </source>
</evidence>
<dbReference type="OrthoDB" id="9760333at2"/>
<dbReference type="PANTHER" id="PTHR32552:SF81">
    <property type="entry name" value="TONB-DEPENDENT OUTER MEMBRANE RECEPTOR"/>
    <property type="match status" value="1"/>
</dbReference>
<dbReference type="InterPro" id="IPR000531">
    <property type="entry name" value="Beta-barrel_TonB"/>
</dbReference>
<keyword evidence="17" id="KW-0675">Receptor</keyword>
<organism evidence="17 18">
    <name type="scientific">Blastomonas natatoria</name>
    <dbReference type="NCBI Taxonomy" id="34015"/>
    <lineage>
        <taxon>Bacteria</taxon>
        <taxon>Pseudomonadati</taxon>
        <taxon>Pseudomonadota</taxon>
        <taxon>Alphaproteobacteria</taxon>
        <taxon>Sphingomonadales</taxon>
        <taxon>Sphingomonadaceae</taxon>
        <taxon>Blastomonas</taxon>
    </lineage>
</organism>
<evidence type="ECO:0000256" key="8">
    <source>
        <dbReference type="ARBA" id="ARBA00023077"/>
    </source>
</evidence>
<evidence type="ECO:0000256" key="13">
    <source>
        <dbReference type="SAM" id="MobiDB-lite"/>
    </source>
</evidence>
<evidence type="ECO:0000313" key="17">
    <source>
        <dbReference type="EMBL" id="PXW69805.1"/>
    </source>
</evidence>
<keyword evidence="8 12" id="KW-0798">TonB box</keyword>
<feature type="signal peptide" evidence="14">
    <location>
        <begin position="1"/>
        <end position="22"/>
    </location>
</feature>
<dbReference type="Pfam" id="PF07715">
    <property type="entry name" value="Plug"/>
    <property type="match status" value="1"/>
</dbReference>
<dbReference type="GO" id="GO:0009279">
    <property type="term" value="C:cell outer membrane"/>
    <property type="evidence" value="ECO:0007669"/>
    <property type="project" value="UniProtKB-SubCell"/>
</dbReference>
<evidence type="ECO:0000256" key="12">
    <source>
        <dbReference type="RuleBase" id="RU003357"/>
    </source>
</evidence>
<dbReference type="SUPFAM" id="SSF56935">
    <property type="entry name" value="Porins"/>
    <property type="match status" value="1"/>
</dbReference>
<keyword evidence="9 11" id="KW-0472">Membrane</keyword>
<dbReference type="RefSeq" id="WP_110300011.1">
    <property type="nucleotide sequence ID" value="NZ_QJJM01000015.1"/>
</dbReference>
<dbReference type="EMBL" id="QJJM01000015">
    <property type="protein sequence ID" value="PXW69805.1"/>
    <property type="molecule type" value="Genomic_DNA"/>
</dbReference>
<dbReference type="Pfam" id="PF00593">
    <property type="entry name" value="TonB_dep_Rec_b-barrel"/>
    <property type="match status" value="1"/>
</dbReference>
<proteinExistence type="inferred from homology"/>
<evidence type="ECO:0000256" key="11">
    <source>
        <dbReference type="PROSITE-ProRule" id="PRU01360"/>
    </source>
</evidence>
<evidence type="ECO:0000256" key="4">
    <source>
        <dbReference type="ARBA" id="ARBA00022496"/>
    </source>
</evidence>
<evidence type="ECO:0000259" key="15">
    <source>
        <dbReference type="Pfam" id="PF00593"/>
    </source>
</evidence>
<evidence type="ECO:0000256" key="7">
    <source>
        <dbReference type="ARBA" id="ARBA00023065"/>
    </source>
</evidence>
<dbReference type="Proteomes" id="UP000248014">
    <property type="component" value="Unassembled WGS sequence"/>
</dbReference>
<evidence type="ECO:0000256" key="6">
    <source>
        <dbReference type="ARBA" id="ARBA00023004"/>
    </source>
</evidence>
<accession>A0A2V3UQY6</accession>
<dbReference type="PROSITE" id="PS52016">
    <property type="entry name" value="TONB_DEPENDENT_REC_3"/>
    <property type="match status" value="1"/>
</dbReference>
<dbReference type="AlphaFoldDB" id="A0A2V3UQY6"/>
<keyword evidence="4" id="KW-0410">Iron transport</keyword>
<evidence type="ECO:0000256" key="10">
    <source>
        <dbReference type="ARBA" id="ARBA00023237"/>
    </source>
</evidence>
<name>A0A2V3UQY6_9SPHN</name>
<dbReference type="PANTHER" id="PTHR32552">
    <property type="entry name" value="FERRICHROME IRON RECEPTOR-RELATED"/>
    <property type="match status" value="1"/>
</dbReference>
<keyword evidence="6" id="KW-0408">Iron</keyword>
<comment type="similarity">
    <text evidence="11 12">Belongs to the TonB-dependent receptor family.</text>
</comment>
<sequence>MQRGFLVGASLLAMSMPSALFAQEREPNDPPASGVIVVTAQRVEQDIQDVPISITAISGAALQARQIDGFDQLQYIAPGVTFNAGVNARQSATTIRGIGTGLFNIGIEASTAIAIDGVVMGREGAGIFDFADIERIEVLRGPQGTLFSKNASAGVVSIITKGPTDTFQAEANAAYGSFDEVNLFAAVSGPIAGPVTARVSGYRNTRDGYVRNLNPTALQDRLNNRDEFGFRAKINVEFAPGTDLLLSGDYVKRDQESGALTLRRPSTGGAGTGLLGSGRPVIGPASAALGIVPGPRNRDIGSEGLFTSDVDTWGASAQFTTGLGDFDFVSLTSYREWNSVDNNDADLVPLPTLSINLGDLAQTQFSQEIRLVSPRDKPFTYTLGAFYFEQDITQDNIQGGTAGLNLLGALPPGRQVGTQLESDFSEKNYAVFGQGEFAVSDALSLIAGFRVLRSEVFGSQFKRVAPGFSGPFAGQVISTALEQASDRDTAVVWRLGTQYDIDENSSLFATVTRGYKAAGVVQGLTIRPVSGQTLPTVRPEIPTQYEIGFRHRSDDGRVTANLTGFYTEVEDFQAQTLVPTPTGTAIFTVANAGKVETYGFEGELTIIPVNGLTLSAAVAYTNATFVSFPNAPCYQLQTVQQGCTVVSGQRVQDLEGKSLANAPELVMNGLARYDAALGSTAGGFIQLGVQSRGDAQSSLLNDPNTIVRAYTLVDGQVGINLFDNRLSIVGFVRNLFDQSFVESIVGATFDTGGYAQFLSLEARRTLGVRLSLRY</sequence>
<evidence type="ECO:0000256" key="3">
    <source>
        <dbReference type="ARBA" id="ARBA00022452"/>
    </source>
</evidence>